<dbReference type="Pfam" id="PF00580">
    <property type="entry name" value="UvrD-helicase"/>
    <property type="match status" value="2"/>
</dbReference>
<dbReference type="GO" id="GO:0003677">
    <property type="term" value="F:DNA binding"/>
    <property type="evidence" value="ECO:0007669"/>
    <property type="project" value="UniProtKB-KW"/>
</dbReference>
<keyword evidence="2 11" id="KW-0547">Nucleotide-binding</keyword>
<keyword evidence="6" id="KW-0238">DNA-binding</keyword>
<feature type="region of interest" description="Disordered" evidence="12">
    <location>
        <begin position="1030"/>
        <end position="1071"/>
    </location>
</feature>
<dbReference type="InterPro" id="IPR014017">
    <property type="entry name" value="DNA_helicase_UvrD-like_C"/>
</dbReference>
<comment type="catalytic activity">
    <reaction evidence="8">
        <text>Couples ATP hydrolysis with the unwinding of duplex DNA by translocating in the 3'-5' direction.</text>
        <dbReference type="EC" id="5.6.2.4"/>
    </reaction>
</comment>
<evidence type="ECO:0000256" key="2">
    <source>
        <dbReference type="ARBA" id="ARBA00022741"/>
    </source>
</evidence>
<keyword evidence="4 11" id="KW-0347">Helicase</keyword>
<dbReference type="PROSITE" id="PS51198">
    <property type="entry name" value="UVRD_HELICASE_ATP_BIND"/>
    <property type="match status" value="1"/>
</dbReference>
<evidence type="ECO:0000256" key="12">
    <source>
        <dbReference type="SAM" id="MobiDB-lite"/>
    </source>
</evidence>
<feature type="domain" description="UvrD-like helicase ATP-binding" evidence="13">
    <location>
        <begin position="1"/>
        <end position="409"/>
    </location>
</feature>
<dbReference type="PROSITE" id="PS51217">
    <property type="entry name" value="UVRD_HELICASE_CTER"/>
    <property type="match status" value="1"/>
</dbReference>
<evidence type="ECO:0000259" key="13">
    <source>
        <dbReference type="PROSITE" id="PS51198"/>
    </source>
</evidence>
<comment type="caution">
    <text evidence="11">Lacks conserved residue(s) required for the propagation of feature annotation.</text>
</comment>
<evidence type="ECO:0000256" key="6">
    <source>
        <dbReference type="ARBA" id="ARBA00023125"/>
    </source>
</evidence>
<evidence type="ECO:0000256" key="7">
    <source>
        <dbReference type="ARBA" id="ARBA00023235"/>
    </source>
</evidence>
<reference evidence="16" key="1">
    <citation type="submission" date="2021-02" db="EMBL/GenBank/DDBJ databases">
        <title>First Annotated Genome of the Yellow-green Alga Tribonema minus.</title>
        <authorList>
            <person name="Mahan K.M."/>
        </authorList>
    </citation>
    <scope>NUCLEOTIDE SEQUENCE</scope>
    <source>
        <strain evidence="16">UTEX B ZZ1240</strain>
    </source>
</reference>
<evidence type="ECO:0000256" key="3">
    <source>
        <dbReference type="ARBA" id="ARBA00022801"/>
    </source>
</evidence>
<dbReference type="OrthoDB" id="45462at2759"/>
<evidence type="ECO:0000256" key="5">
    <source>
        <dbReference type="ARBA" id="ARBA00022840"/>
    </source>
</evidence>
<dbReference type="Gene3D" id="1.10.486.10">
    <property type="entry name" value="PCRA, domain 4"/>
    <property type="match status" value="2"/>
</dbReference>
<evidence type="ECO:0000256" key="1">
    <source>
        <dbReference type="ARBA" id="ARBA00009922"/>
    </source>
</evidence>
<dbReference type="SUPFAM" id="SSF52540">
    <property type="entry name" value="P-loop containing nucleoside triphosphate hydrolases"/>
    <property type="match status" value="3"/>
</dbReference>
<dbReference type="GO" id="GO:0016209">
    <property type="term" value="F:antioxidant activity"/>
    <property type="evidence" value="ECO:0007669"/>
    <property type="project" value="InterPro"/>
</dbReference>
<dbReference type="GO" id="GO:0016787">
    <property type="term" value="F:hydrolase activity"/>
    <property type="evidence" value="ECO:0007669"/>
    <property type="project" value="UniProtKB-UniRule"/>
</dbReference>
<feature type="region of interest" description="Disordered" evidence="12">
    <location>
        <begin position="1085"/>
        <end position="1105"/>
    </location>
</feature>
<dbReference type="InterPro" id="IPR014016">
    <property type="entry name" value="UvrD-like_ATP-bd"/>
</dbReference>
<dbReference type="SUPFAM" id="SSF52833">
    <property type="entry name" value="Thioredoxin-like"/>
    <property type="match status" value="1"/>
</dbReference>
<accession>A0A835Z3L0</accession>
<evidence type="ECO:0000256" key="9">
    <source>
        <dbReference type="ARBA" id="ARBA00034808"/>
    </source>
</evidence>
<dbReference type="CDD" id="cd18807">
    <property type="entry name" value="SF1_C_UvrD"/>
    <property type="match status" value="1"/>
</dbReference>
<dbReference type="InterPro" id="IPR036249">
    <property type="entry name" value="Thioredoxin-like_sf"/>
</dbReference>
<dbReference type="InterPro" id="IPR013766">
    <property type="entry name" value="Thioredoxin_domain"/>
</dbReference>
<evidence type="ECO:0000256" key="8">
    <source>
        <dbReference type="ARBA" id="ARBA00034617"/>
    </source>
</evidence>
<evidence type="ECO:0000256" key="10">
    <source>
        <dbReference type="ARBA" id="ARBA00048988"/>
    </source>
</evidence>
<dbReference type="GO" id="GO:0005829">
    <property type="term" value="C:cytosol"/>
    <property type="evidence" value="ECO:0007669"/>
    <property type="project" value="TreeGrafter"/>
</dbReference>
<evidence type="ECO:0000259" key="15">
    <source>
        <dbReference type="PROSITE" id="PS51352"/>
    </source>
</evidence>
<name>A0A835Z3L0_9STRA</name>
<dbReference type="GO" id="GO:0005524">
    <property type="term" value="F:ATP binding"/>
    <property type="evidence" value="ECO:0007669"/>
    <property type="project" value="UniProtKB-UniRule"/>
</dbReference>
<sequence length="1426" mass="153704">MRERVEAIVGRQAASEVMLGTFHSVCLKLLRRMGDALSRVEPGLDAQFSVYDTDDCRQVTAETLMHELGAAGRASKRHGRARPDTDETVTKLLWLISETDETLHHNFNTTLVGFCYCNMKLVADILLEGQFEKSPSVMREVLGGISRYKSQGLTPQDVAAMEAEEPQEENKKNKSAFEERSERLFYVYPRYQEALVRRNAADFDDLILLTLRVIAEDRDARSMVARRFRHILVDEWQMFISKLELTLSSRARWARCLRHILVDEWQDTNGPQYDLVKLLAEASCANSYSNSNSAGVMTTRVPSIFVVGDADQSIYAFRGAVAGNVKKTSSVRLSFSQTTTAAAGASPPLRAPFLLFKLIFKVRLKLTFTFSMVAVLNTRCNRCAWHQVDRFEEDFKCETVVLAQNYRCSGRTLATDVSGVVSHFQHCCKRCSLLHLPPNFLHVTPSVQVDRFEEDFKCETVVLAQNYRCSGRIAAAASAVIAKVPNRQPKALVAVKDKGLPLGVMTCYNAAQEAAEIAKQVSRYWTRGTVPLSEMAVMYRTNAQSRALEEAFLRQGVPYRVVDGQKFFARREVRDCLAYLRVLAAPADATALSRAAFTPARGIGAKTMESLLQWAAAERVTPVECVLAALDPFELEPLRTILEKGAGERSEESKADADNGSEGDFKQKENPVFGSDGSTRRRQRQQQRGNGWSGVRLRRVTALRITACCNHSYDTTSAECDSPVALNTCCAENPLSDAAAAAAAAARDGWSGVSLRRVAALRASALTTPRLKPLTRKLADFASLLVSLKQRSAQGTVAAVLEHLVAITDMEEYVKRARSGDPDPKAGGLDKGEERWGNVVELVRSAERTSAAGAAGLAAFLAEVALMGGDEAPRSGGSGGPDSDSDSPAAVSEVVRLMTIHASKGLEFDTVFIVGCEEGTLPLERGGGYKNRGGGAGAASSVEEAEERRLMYVAITRAKSRLFMSWRRTLTILSGAGADGDAGGGGMRCIDAYPSRYLEDLPKSGVVKHLDMGGGDFQDALKAKKASAKAAANGGGGGRGAWQQGARSGGGGKAWGANGSASKGSGAAESRGIKVSHRIHGEGTLVGWQSAPPQQPPASEGATTKTPVRGAALRSVPAAAAAAAAAAAGASQGGAAAVPREAAAVASSQQQRCRGLCQRASLARGRVCISTARHGRLELLLQWAHLNACRCCDESVCCDAPSRGHLRVLQRSAQALCRDTVPRRSVWIAQSAAALDPTVTPEEALAAATRATPAVTATVTPVEQPPAMPQVGAAAPNFNLPFSSRASDGTVSLEQLAGKWVVLYFYPADGTSVCSIEAARFQKNLEAFREREVQILGVSLDDVASHRSFCSDLKLDFPLLADANGETSYKYGALVTDPQYGAYALRTTFLIDPEGVVRHVWPRVTAAARHADEVLAKVDALRTRKS</sequence>
<proteinExistence type="inferred from homology"/>
<comment type="similarity">
    <text evidence="1">Belongs to the helicase family. UvrD subfamily.</text>
</comment>
<dbReference type="GO" id="GO:0033202">
    <property type="term" value="C:DNA helicase complex"/>
    <property type="evidence" value="ECO:0007669"/>
    <property type="project" value="TreeGrafter"/>
</dbReference>
<dbReference type="PROSITE" id="PS51352">
    <property type="entry name" value="THIOREDOXIN_2"/>
    <property type="match status" value="1"/>
</dbReference>
<keyword evidence="5 11" id="KW-0067">ATP-binding</keyword>
<keyword evidence="3 11" id="KW-0378">Hydrolase</keyword>
<feature type="domain" description="UvrD-like helicase C-terminal" evidence="14">
    <location>
        <begin position="471"/>
        <end position="905"/>
    </location>
</feature>
<dbReference type="InterPro" id="IPR000866">
    <property type="entry name" value="AhpC/TSA"/>
</dbReference>
<evidence type="ECO:0000259" key="14">
    <source>
        <dbReference type="PROSITE" id="PS51217"/>
    </source>
</evidence>
<dbReference type="InterPro" id="IPR027417">
    <property type="entry name" value="P-loop_NTPase"/>
</dbReference>
<dbReference type="Gene3D" id="1.10.10.160">
    <property type="match status" value="2"/>
</dbReference>
<comment type="caution">
    <text evidence="16">The sequence shown here is derived from an EMBL/GenBank/DDBJ whole genome shotgun (WGS) entry which is preliminary data.</text>
</comment>
<dbReference type="GO" id="GO:0016491">
    <property type="term" value="F:oxidoreductase activity"/>
    <property type="evidence" value="ECO:0007669"/>
    <property type="project" value="InterPro"/>
</dbReference>
<dbReference type="Gene3D" id="3.30.160.800">
    <property type="match status" value="1"/>
</dbReference>
<dbReference type="Gene3D" id="3.40.30.10">
    <property type="entry name" value="Glutaredoxin"/>
    <property type="match status" value="1"/>
</dbReference>
<dbReference type="PANTHER" id="PTHR11070:SF2">
    <property type="entry name" value="ATP-DEPENDENT DNA HELICASE SRS2"/>
    <property type="match status" value="1"/>
</dbReference>
<feature type="compositionally biased region" description="Low complexity" evidence="12">
    <location>
        <begin position="1055"/>
        <end position="1068"/>
    </location>
</feature>
<dbReference type="CDD" id="cd03017">
    <property type="entry name" value="PRX_BCP"/>
    <property type="match status" value="1"/>
</dbReference>
<dbReference type="PANTHER" id="PTHR11070">
    <property type="entry name" value="UVRD / RECB / PCRA DNA HELICASE FAMILY MEMBER"/>
    <property type="match status" value="1"/>
</dbReference>
<dbReference type="InterPro" id="IPR000212">
    <property type="entry name" value="DNA_helicase_UvrD/REP"/>
</dbReference>
<dbReference type="Pfam" id="PF13361">
    <property type="entry name" value="UvrD_C"/>
    <property type="match status" value="1"/>
</dbReference>
<dbReference type="GO" id="GO:0043138">
    <property type="term" value="F:3'-5' DNA helicase activity"/>
    <property type="evidence" value="ECO:0007669"/>
    <property type="project" value="UniProtKB-EC"/>
</dbReference>
<dbReference type="EMBL" id="JAFCMP010000100">
    <property type="protein sequence ID" value="KAG5186962.1"/>
    <property type="molecule type" value="Genomic_DNA"/>
</dbReference>
<organism evidence="16 17">
    <name type="scientific">Tribonema minus</name>
    <dbReference type="NCBI Taxonomy" id="303371"/>
    <lineage>
        <taxon>Eukaryota</taxon>
        <taxon>Sar</taxon>
        <taxon>Stramenopiles</taxon>
        <taxon>Ochrophyta</taxon>
        <taxon>PX clade</taxon>
        <taxon>Xanthophyceae</taxon>
        <taxon>Tribonematales</taxon>
        <taxon>Tribonemataceae</taxon>
        <taxon>Tribonema</taxon>
    </lineage>
</organism>
<keyword evidence="17" id="KW-1185">Reference proteome</keyword>
<dbReference type="Gene3D" id="3.40.50.300">
    <property type="entry name" value="P-loop containing nucleotide triphosphate hydrolases"/>
    <property type="match status" value="4"/>
</dbReference>
<keyword evidence="7" id="KW-0413">Isomerase</keyword>
<feature type="domain" description="Thioredoxin" evidence="15">
    <location>
        <begin position="1269"/>
        <end position="1423"/>
    </location>
</feature>
<feature type="compositionally biased region" description="Basic and acidic residues" evidence="12">
    <location>
        <begin position="644"/>
        <end position="669"/>
    </location>
</feature>
<evidence type="ECO:0000313" key="17">
    <source>
        <dbReference type="Proteomes" id="UP000664859"/>
    </source>
</evidence>
<comment type="catalytic activity">
    <reaction evidence="10">
        <text>ATP + H2O = ADP + phosphate + H(+)</text>
        <dbReference type="Rhea" id="RHEA:13065"/>
        <dbReference type="ChEBI" id="CHEBI:15377"/>
        <dbReference type="ChEBI" id="CHEBI:15378"/>
        <dbReference type="ChEBI" id="CHEBI:30616"/>
        <dbReference type="ChEBI" id="CHEBI:43474"/>
        <dbReference type="ChEBI" id="CHEBI:456216"/>
        <dbReference type="EC" id="5.6.2.4"/>
    </reaction>
</comment>
<evidence type="ECO:0000313" key="16">
    <source>
        <dbReference type="EMBL" id="KAG5186962.1"/>
    </source>
</evidence>
<protein>
    <recommendedName>
        <fullName evidence="9">DNA 3'-5' helicase</fullName>
        <ecNumber evidence="9">5.6.2.4</ecNumber>
    </recommendedName>
</protein>
<dbReference type="Pfam" id="PF00578">
    <property type="entry name" value="AhpC-TSA"/>
    <property type="match status" value="1"/>
</dbReference>
<dbReference type="EC" id="5.6.2.4" evidence="9"/>
<dbReference type="InterPro" id="IPR013986">
    <property type="entry name" value="DExx_box_DNA_helicase_dom_sf"/>
</dbReference>
<evidence type="ECO:0000256" key="11">
    <source>
        <dbReference type="PROSITE-ProRule" id="PRU00560"/>
    </source>
</evidence>
<dbReference type="Proteomes" id="UP000664859">
    <property type="component" value="Unassembled WGS sequence"/>
</dbReference>
<feature type="region of interest" description="Disordered" evidence="12">
    <location>
        <begin position="644"/>
        <end position="691"/>
    </location>
</feature>
<gene>
    <name evidence="16" type="ORF">JKP88DRAFT_267997</name>
</gene>
<dbReference type="GO" id="GO:0000725">
    <property type="term" value="P:recombinational repair"/>
    <property type="evidence" value="ECO:0007669"/>
    <property type="project" value="TreeGrafter"/>
</dbReference>
<evidence type="ECO:0000256" key="4">
    <source>
        <dbReference type="ARBA" id="ARBA00022806"/>
    </source>
</evidence>